<organism evidence="2 3">
    <name type="scientific">Colletotrichum destructivum</name>
    <dbReference type="NCBI Taxonomy" id="34406"/>
    <lineage>
        <taxon>Eukaryota</taxon>
        <taxon>Fungi</taxon>
        <taxon>Dikarya</taxon>
        <taxon>Ascomycota</taxon>
        <taxon>Pezizomycotina</taxon>
        <taxon>Sordariomycetes</taxon>
        <taxon>Hypocreomycetidae</taxon>
        <taxon>Glomerellales</taxon>
        <taxon>Glomerellaceae</taxon>
        <taxon>Colletotrichum</taxon>
        <taxon>Colletotrichum destructivum species complex</taxon>
    </lineage>
</organism>
<sequence>MQLLAGISCCLSQIGSRARDGERKRSGATSPQPDLTSPKDQHSHHVSAVARSPPQMDERRSRVSSVNFMSVVGQVPSGITGLSSDRATER</sequence>
<evidence type="ECO:0000256" key="1">
    <source>
        <dbReference type="SAM" id="MobiDB-lite"/>
    </source>
</evidence>
<keyword evidence="3" id="KW-1185">Reference proteome</keyword>
<protein>
    <submittedName>
        <fullName evidence="2">Uncharacterized protein</fullName>
    </submittedName>
</protein>
<proteinExistence type="predicted"/>
<evidence type="ECO:0000313" key="2">
    <source>
        <dbReference type="EMBL" id="WQF81667.1"/>
    </source>
</evidence>
<dbReference type="RefSeq" id="XP_062778891.1">
    <property type="nucleotide sequence ID" value="XM_062922840.1"/>
</dbReference>
<name>A0AAX4IEE1_9PEZI</name>
<evidence type="ECO:0000313" key="3">
    <source>
        <dbReference type="Proteomes" id="UP001322277"/>
    </source>
</evidence>
<feature type="region of interest" description="Disordered" evidence="1">
    <location>
        <begin position="15"/>
        <end position="62"/>
    </location>
</feature>
<dbReference type="KEGG" id="cdet:87943184"/>
<gene>
    <name evidence="2" type="ORF">CDEST_06681</name>
</gene>
<accession>A0AAX4IEE1</accession>
<dbReference type="GeneID" id="87943184"/>
<reference evidence="3" key="1">
    <citation type="journal article" date="2023" name="bioRxiv">
        <title>Complete genome of the Medicago anthracnose fungus, Colletotrichum destructivum, reveals a mini-chromosome-like region within a core chromosome.</title>
        <authorList>
            <person name="Lapalu N."/>
            <person name="Simon A."/>
            <person name="Lu A."/>
            <person name="Plaumann P.-L."/>
            <person name="Amselem J."/>
            <person name="Pigne S."/>
            <person name="Auger A."/>
            <person name="Koch C."/>
            <person name="Dallery J.-F."/>
            <person name="O'Connell R.J."/>
        </authorList>
    </citation>
    <scope>NUCLEOTIDE SEQUENCE [LARGE SCALE GENOMIC DNA]</scope>
    <source>
        <strain evidence="3">CBS 520.97</strain>
    </source>
</reference>
<dbReference type="EMBL" id="CP137308">
    <property type="protein sequence ID" value="WQF81667.1"/>
    <property type="molecule type" value="Genomic_DNA"/>
</dbReference>
<dbReference type="AlphaFoldDB" id="A0AAX4IEE1"/>
<dbReference type="Proteomes" id="UP001322277">
    <property type="component" value="Chromosome 4"/>
</dbReference>